<dbReference type="EMBL" id="JBEPSJ010000002">
    <property type="protein sequence ID" value="MET4582816.1"/>
    <property type="molecule type" value="Genomic_DNA"/>
</dbReference>
<keyword evidence="4" id="KW-1185">Reference proteome</keyword>
<reference evidence="3 4" key="1">
    <citation type="submission" date="2024-06" db="EMBL/GenBank/DDBJ databases">
        <title>Sorghum-associated microbial communities from plants grown in Nebraska, USA.</title>
        <authorList>
            <person name="Schachtman D."/>
        </authorList>
    </citation>
    <scope>NUCLEOTIDE SEQUENCE [LARGE SCALE GENOMIC DNA]</scope>
    <source>
        <strain evidence="3 4">2857</strain>
    </source>
</reference>
<keyword evidence="2" id="KW-0812">Transmembrane</keyword>
<comment type="caution">
    <text evidence="3">The sequence shown here is derived from an EMBL/GenBank/DDBJ whole genome shotgun (WGS) entry which is preliminary data.</text>
</comment>
<protein>
    <submittedName>
        <fullName evidence="3">Type II secretory pathway pseudopilin PulG</fullName>
    </submittedName>
</protein>
<dbReference type="Proteomes" id="UP001549257">
    <property type="component" value="Unassembled WGS sequence"/>
</dbReference>
<keyword evidence="2" id="KW-0472">Membrane</keyword>
<keyword evidence="2" id="KW-1133">Transmembrane helix</keyword>
<sequence>MTSLRRRLRLMRSERQVGFSLIELVVAMGIFMVFVSLFLAAVLALSNGTTRARLTAEASSGVLLVFQNADRQVRYADAISIPGNGASGARYIEFRTPAASARDFVVTCTQWRYQPTTGSISSREWRDVAGATPTPWAQKLSGVVPKSDTTYPFELLQPGATGSTKQQFQLWLHSGKADHTGGAEIKTQFVARNSSTSSPTNVGGSICTTVPRP</sequence>
<evidence type="ECO:0000256" key="2">
    <source>
        <dbReference type="SAM" id="Phobius"/>
    </source>
</evidence>
<gene>
    <name evidence="3" type="ORF">ABIE21_002326</name>
</gene>
<feature type="region of interest" description="Disordered" evidence="1">
    <location>
        <begin position="192"/>
        <end position="213"/>
    </location>
</feature>
<evidence type="ECO:0000313" key="4">
    <source>
        <dbReference type="Proteomes" id="UP001549257"/>
    </source>
</evidence>
<proteinExistence type="predicted"/>
<organism evidence="3 4">
    <name type="scientific">Conyzicola nivalis</name>
    <dbReference type="NCBI Taxonomy" id="1477021"/>
    <lineage>
        <taxon>Bacteria</taxon>
        <taxon>Bacillati</taxon>
        <taxon>Actinomycetota</taxon>
        <taxon>Actinomycetes</taxon>
        <taxon>Micrococcales</taxon>
        <taxon>Microbacteriaceae</taxon>
        <taxon>Conyzicola</taxon>
    </lineage>
</organism>
<evidence type="ECO:0000256" key="1">
    <source>
        <dbReference type="SAM" id="MobiDB-lite"/>
    </source>
</evidence>
<evidence type="ECO:0000313" key="3">
    <source>
        <dbReference type="EMBL" id="MET4582816.1"/>
    </source>
</evidence>
<accession>A0ABV2QP39</accession>
<name>A0ABV2QP39_9MICO</name>
<feature type="transmembrane region" description="Helical" evidence="2">
    <location>
        <begin position="21"/>
        <end position="45"/>
    </location>
</feature>